<protein>
    <submittedName>
        <fullName evidence="1">Uncharacterized protein</fullName>
    </submittedName>
</protein>
<comment type="caution">
    <text evidence="1">The sequence shown here is derived from an EMBL/GenBank/DDBJ whole genome shotgun (WGS) entry which is preliminary data.</text>
</comment>
<keyword evidence="2" id="KW-1185">Reference proteome</keyword>
<dbReference type="Pfam" id="PF24046">
    <property type="entry name" value="At4g08330"/>
    <property type="match status" value="1"/>
</dbReference>
<evidence type="ECO:0000313" key="2">
    <source>
        <dbReference type="Proteomes" id="UP000257109"/>
    </source>
</evidence>
<name>A0A371GI08_MUCPR</name>
<dbReference type="EMBL" id="QJKJ01005469">
    <property type="protein sequence ID" value="RDX90172.1"/>
    <property type="molecule type" value="Genomic_DNA"/>
</dbReference>
<evidence type="ECO:0000313" key="1">
    <source>
        <dbReference type="EMBL" id="RDX90172.1"/>
    </source>
</evidence>
<feature type="non-terminal residue" evidence="1">
    <location>
        <position position="1"/>
    </location>
</feature>
<proteinExistence type="predicted"/>
<accession>A0A371GI08</accession>
<gene>
    <name evidence="1" type="ORF">CR513_27991</name>
</gene>
<dbReference type="STRING" id="157652.A0A371GI08"/>
<organism evidence="1 2">
    <name type="scientific">Mucuna pruriens</name>
    <name type="common">Velvet bean</name>
    <name type="synonym">Dolichos pruriens</name>
    <dbReference type="NCBI Taxonomy" id="157652"/>
    <lineage>
        <taxon>Eukaryota</taxon>
        <taxon>Viridiplantae</taxon>
        <taxon>Streptophyta</taxon>
        <taxon>Embryophyta</taxon>
        <taxon>Tracheophyta</taxon>
        <taxon>Spermatophyta</taxon>
        <taxon>Magnoliopsida</taxon>
        <taxon>eudicotyledons</taxon>
        <taxon>Gunneridae</taxon>
        <taxon>Pentapetalae</taxon>
        <taxon>rosids</taxon>
        <taxon>fabids</taxon>
        <taxon>Fabales</taxon>
        <taxon>Fabaceae</taxon>
        <taxon>Papilionoideae</taxon>
        <taxon>50 kb inversion clade</taxon>
        <taxon>NPAAA clade</taxon>
        <taxon>indigoferoid/millettioid clade</taxon>
        <taxon>Phaseoleae</taxon>
        <taxon>Mucuna</taxon>
    </lineage>
</organism>
<dbReference type="PANTHER" id="PTHR33674:SF8">
    <property type="entry name" value="OS01G0833400 PROTEIN"/>
    <property type="match status" value="1"/>
</dbReference>
<dbReference type="PANTHER" id="PTHR33674">
    <property type="entry name" value="METHIONINE-S-OXIDE REDUCTASE"/>
    <property type="match status" value="1"/>
</dbReference>
<dbReference type="AlphaFoldDB" id="A0A371GI08"/>
<dbReference type="OrthoDB" id="1907500at2759"/>
<reference evidence="1" key="1">
    <citation type="submission" date="2018-05" db="EMBL/GenBank/DDBJ databases">
        <title>Draft genome of Mucuna pruriens seed.</title>
        <authorList>
            <person name="Nnadi N.E."/>
            <person name="Vos R."/>
            <person name="Hasami M.H."/>
            <person name="Devisetty U.K."/>
            <person name="Aguiy J.C."/>
        </authorList>
    </citation>
    <scope>NUCLEOTIDE SEQUENCE [LARGE SCALE GENOMIC DNA]</scope>
    <source>
        <strain evidence="1">JCA_2017</strain>
    </source>
</reference>
<sequence length="267" mass="29643">MRTVQIKKKESKSHLHSVKLHLHHLLPLPWILLLWRDQNISVPRKTASCRSLSVSVRSNSPFRIVRDTLSAHRSPISYNSLLCLPSLAAKVALPHSAAASTAADAGKHNRWMIRSSKETVTLTELTPTTLALLREICGTCGYELNLSSSNRNTSSIGSKYGKSIKRGIISFFSIDLSRFTQVDEIQCVPHFDKHSWGLFRRRTKLLCRKCGNHIGNAHNGFTSSFPLVSDGAESSPSTKVVSHTKYDIRIRALQPSSSEESGVPVYA</sequence>
<dbReference type="InterPro" id="IPR045282">
    <property type="entry name" value="At4g08330-like"/>
</dbReference>
<dbReference type="Proteomes" id="UP000257109">
    <property type="component" value="Unassembled WGS sequence"/>
</dbReference>